<dbReference type="Gene3D" id="1.10.8.500">
    <property type="entry name" value="HAMP domain in histidine kinase"/>
    <property type="match status" value="1"/>
</dbReference>
<evidence type="ECO:0000256" key="2">
    <source>
        <dbReference type="ARBA" id="ARBA00022475"/>
    </source>
</evidence>
<dbReference type="PANTHER" id="PTHR32089">
    <property type="entry name" value="METHYL-ACCEPTING CHEMOTAXIS PROTEIN MCPB"/>
    <property type="match status" value="1"/>
</dbReference>
<dbReference type="PANTHER" id="PTHR32089:SF112">
    <property type="entry name" value="LYSOZYME-LIKE PROTEIN-RELATED"/>
    <property type="match status" value="1"/>
</dbReference>
<dbReference type="EMBL" id="LKHP01000001">
    <property type="protein sequence ID" value="KRQ88103.1"/>
    <property type="molecule type" value="Genomic_DNA"/>
</dbReference>
<keyword evidence="5 10" id="KW-1133">Transmembrane helix</keyword>
<dbReference type="PROSITE" id="PS50111">
    <property type="entry name" value="CHEMOTAXIS_TRANSDUC_2"/>
    <property type="match status" value="1"/>
</dbReference>
<gene>
    <name evidence="13" type="primary">mcpB</name>
    <name evidence="13" type="ORF">ABG79_00270</name>
</gene>
<dbReference type="Proteomes" id="UP000052015">
    <property type="component" value="Unassembled WGS sequence"/>
</dbReference>
<evidence type="ECO:0000259" key="11">
    <source>
        <dbReference type="PROSITE" id="PS50111"/>
    </source>
</evidence>
<dbReference type="PROSITE" id="PS50885">
    <property type="entry name" value="HAMP"/>
    <property type="match status" value="1"/>
</dbReference>
<comment type="subcellular location">
    <subcellularLocation>
        <location evidence="1">Cell membrane</location>
        <topology evidence="1">Multi-pass membrane protein</topology>
    </subcellularLocation>
</comment>
<dbReference type="SMART" id="SM00283">
    <property type="entry name" value="MA"/>
    <property type="match status" value="1"/>
</dbReference>
<feature type="domain" description="HAMP" evidence="12">
    <location>
        <begin position="298"/>
        <end position="350"/>
    </location>
</feature>
<keyword evidence="14" id="KW-1185">Reference proteome</keyword>
<feature type="transmembrane region" description="Helical" evidence="10">
    <location>
        <begin position="279"/>
        <end position="297"/>
    </location>
</feature>
<evidence type="ECO:0000256" key="5">
    <source>
        <dbReference type="ARBA" id="ARBA00022989"/>
    </source>
</evidence>
<feature type="domain" description="Methyl-accepting transducer" evidence="11">
    <location>
        <begin position="369"/>
        <end position="605"/>
    </location>
</feature>
<keyword evidence="4 10" id="KW-0812">Transmembrane</keyword>
<evidence type="ECO:0000256" key="10">
    <source>
        <dbReference type="SAM" id="Phobius"/>
    </source>
</evidence>
<dbReference type="CDD" id="cd12912">
    <property type="entry name" value="PDC2_MCP_like"/>
    <property type="match status" value="1"/>
</dbReference>
<proteinExistence type="inferred from homology"/>
<evidence type="ECO:0000256" key="1">
    <source>
        <dbReference type="ARBA" id="ARBA00004651"/>
    </source>
</evidence>
<comment type="similarity">
    <text evidence="8">Belongs to the methyl-accepting chemotaxis (MCP) protein family.</text>
</comment>
<dbReference type="STRING" id="908809.ABG79_00270"/>
<keyword evidence="3" id="KW-0145">Chemotaxis</keyword>
<dbReference type="SUPFAM" id="SSF103190">
    <property type="entry name" value="Sensory domain-like"/>
    <property type="match status" value="1"/>
</dbReference>
<reference evidence="13 14" key="1">
    <citation type="submission" date="2015-09" db="EMBL/GenBank/DDBJ databases">
        <title>Draft genome sequence of a Caloramator mitchellensis, a moderate thermophile from the Great Artesian Basin of Australia.</title>
        <authorList>
            <person name="Patel B.K."/>
        </authorList>
    </citation>
    <scope>NUCLEOTIDE SEQUENCE [LARGE SCALE GENOMIC DNA]</scope>
    <source>
        <strain evidence="13 14">VF08</strain>
    </source>
</reference>
<evidence type="ECO:0000313" key="13">
    <source>
        <dbReference type="EMBL" id="KRQ88103.1"/>
    </source>
</evidence>
<dbReference type="GO" id="GO:0005886">
    <property type="term" value="C:plasma membrane"/>
    <property type="evidence" value="ECO:0007669"/>
    <property type="project" value="UniProtKB-SubCell"/>
</dbReference>
<organism evidence="13 14">
    <name type="scientific">Caloramator mitchellensis</name>
    <dbReference type="NCBI Taxonomy" id="908809"/>
    <lineage>
        <taxon>Bacteria</taxon>
        <taxon>Bacillati</taxon>
        <taxon>Bacillota</taxon>
        <taxon>Clostridia</taxon>
        <taxon>Eubacteriales</taxon>
        <taxon>Clostridiaceae</taxon>
        <taxon>Caloramator</taxon>
    </lineage>
</organism>
<dbReference type="Pfam" id="PF02743">
    <property type="entry name" value="dCache_1"/>
    <property type="match status" value="1"/>
</dbReference>
<accession>A0A0R3JX35</accession>
<dbReference type="Gene3D" id="3.30.450.20">
    <property type="entry name" value="PAS domain"/>
    <property type="match status" value="2"/>
</dbReference>
<sequence>MNKSLKVKLTIIMILISVIPAVLLSSMNLFQSNKLVEEKVYQLTKQTADEKAAYVDSFMQKIFDEIDSVSKKTDVLNLNVDVLYNNMGTLVDSDSNLMYMYLGTSDGQMFIYPKVQLPKDYNPTLRPWYQAAVASPGKIIVTDPYQDATDGTWVVTVVKQVKLSNGKEAVIGGDIKLTTLVDKITQTKVGEKGYAALSLANGTIIAHPNKEMLLVNIAEKYDFGKQVVAEKNGSKKYTLNNEDKIMGYTPSKLSGWIAMATIPQSEYQAAFNRNLKISIIYMIFVALVTALIGFYISNRITKPLLAITKLMKRAEEGDFGVDINITEKDEIGQIQQSFKNMIEGQRSMIKNIIEYTEELLHSAKNIKGISIDTVNAIEKITEATQSISDNTQNNAASLEEANAGIEEMASNAQIVADSASRVKEFSEDAVNVAVAGGESVNVAASSIEEIKYSAAEVNNVVNELLDASKEIDTIVKTITSISSQTNLLALNAAIEAARAGEAGRGFAVVADEVRKLAEESSIAAKNIESLIQNIQGKIIAAVNTTEKEIQLVDVGTQNAYKIKDSLNSILNSIKNLDKHIEEVAAAAQEQSASAEEMSAVITTINHSVEEAVKNTEDISTSIANQNNTIRTLNDSAIRLEEIANSLTEQIKKFRI</sequence>
<dbReference type="Pfam" id="PF00015">
    <property type="entry name" value="MCPsignal"/>
    <property type="match status" value="1"/>
</dbReference>
<dbReference type="InterPro" id="IPR004089">
    <property type="entry name" value="MCPsignal_dom"/>
</dbReference>
<dbReference type="SUPFAM" id="SSF58104">
    <property type="entry name" value="Methyl-accepting chemotaxis protein (MCP) signaling domain"/>
    <property type="match status" value="1"/>
</dbReference>
<dbReference type="SMART" id="SM00304">
    <property type="entry name" value="HAMP"/>
    <property type="match status" value="1"/>
</dbReference>
<evidence type="ECO:0000256" key="3">
    <source>
        <dbReference type="ARBA" id="ARBA00022500"/>
    </source>
</evidence>
<dbReference type="InterPro" id="IPR033479">
    <property type="entry name" value="dCache_1"/>
</dbReference>
<dbReference type="RefSeq" id="WP_057976319.1">
    <property type="nucleotide sequence ID" value="NZ_LKHP01000001.1"/>
</dbReference>
<evidence type="ECO:0000256" key="7">
    <source>
        <dbReference type="ARBA" id="ARBA00023224"/>
    </source>
</evidence>
<evidence type="ECO:0000256" key="4">
    <source>
        <dbReference type="ARBA" id="ARBA00022692"/>
    </source>
</evidence>
<keyword evidence="2" id="KW-1003">Cell membrane</keyword>
<dbReference type="InterPro" id="IPR029151">
    <property type="entry name" value="Sensor-like_sf"/>
</dbReference>
<evidence type="ECO:0000313" key="14">
    <source>
        <dbReference type="Proteomes" id="UP000052015"/>
    </source>
</evidence>
<dbReference type="GO" id="GO:0006935">
    <property type="term" value="P:chemotaxis"/>
    <property type="evidence" value="ECO:0007669"/>
    <property type="project" value="UniProtKB-KW"/>
</dbReference>
<evidence type="ECO:0000256" key="9">
    <source>
        <dbReference type="PROSITE-ProRule" id="PRU00284"/>
    </source>
</evidence>
<feature type="transmembrane region" description="Helical" evidence="10">
    <location>
        <begin position="12"/>
        <end position="30"/>
    </location>
</feature>
<dbReference type="InterPro" id="IPR003660">
    <property type="entry name" value="HAMP_dom"/>
</dbReference>
<name>A0A0R3JX35_CALMK</name>
<dbReference type="Pfam" id="PF00672">
    <property type="entry name" value="HAMP"/>
    <property type="match status" value="1"/>
</dbReference>
<dbReference type="AlphaFoldDB" id="A0A0R3JX35"/>
<dbReference type="CDD" id="cd11386">
    <property type="entry name" value="MCP_signal"/>
    <property type="match status" value="1"/>
</dbReference>
<dbReference type="CDD" id="cd18773">
    <property type="entry name" value="PDC1_HK_sensor"/>
    <property type="match status" value="1"/>
</dbReference>
<dbReference type="Gene3D" id="1.10.287.950">
    <property type="entry name" value="Methyl-accepting chemotaxis protein"/>
    <property type="match status" value="1"/>
</dbReference>
<keyword evidence="7 9" id="KW-0807">Transducer</keyword>
<dbReference type="OrthoDB" id="9814363at2"/>
<protein>
    <submittedName>
        <fullName evidence="13">Methyl-accepting chemotaxis protein McpB</fullName>
    </submittedName>
</protein>
<dbReference type="CDD" id="cd06225">
    <property type="entry name" value="HAMP"/>
    <property type="match status" value="1"/>
</dbReference>
<evidence type="ECO:0000256" key="8">
    <source>
        <dbReference type="ARBA" id="ARBA00029447"/>
    </source>
</evidence>
<comment type="caution">
    <text evidence="13">The sequence shown here is derived from an EMBL/GenBank/DDBJ whole genome shotgun (WGS) entry which is preliminary data.</text>
</comment>
<keyword evidence="6 10" id="KW-0472">Membrane</keyword>
<evidence type="ECO:0000256" key="6">
    <source>
        <dbReference type="ARBA" id="ARBA00023136"/>
    </source>
</evidence>
<evidence type="ECO:0000259" key="12">
    <source>
        <dbReference type="PROSITE" id="PS50885"/>
    </source>
</evidence>
<dbReference type="GO" id="GO:0007165">
    <property type="term" value="P:signal transduction"/>
    <property type="evidence" value="ECO:0007669"/>
    <property type="project" value="UniProtKB-KW"/>
</dbReference>